<keyword evidence="5 6" id="KW-0378">Hydrolase</keyword>
<evidence type="ECO:0000313" key="9">
    <source>
        <dbReference type="Ensembl" id="ENSSANP00000035154.1"/>
    </source>
</evidence>
<dbReference type="EC" id="3.3.2.9" evidence="6"/>
<evidence type="ECO:0000256" key="6">
    <source>
        <dbReference type="PIRNR" id="PIRNR001112"/>
    </source>
</evidence>
<evidence type="ECO:0000259" key="8">
    <source>
        <dbReference type="Pfam" id="PF00561"/>
    </source>
</evidence>
<keyword evidence="6" id="KW-0472">Membrane</keyword>
<comment type="catalytic activity">
    <reaction evidence="1 6">
        <text>1-(4-methoxyphenyl)-N-methyl-N-[(3-methyloxetan-3-yl)methyl]methanamine + H2O = 2-{[(4-methoxybenzyl)(methyl)amino]methyl}-2-methylpropane-1,3-diol</text>
        <dbReference type="Rhea" id="RHEA:55764"/>
        <dbReference type="ChEBI" id="CHEBI:15377"/>
        <dbReference type="ChEBI" id="CHEBI:139161"/>
        <dbReference type="ChEBI" id="CHEBI:139164"/>
        <dbReference type="EC" id="3.3.2.9"/>
    </reaction>
</comment>
<reference evidence="9" key="1">
    <citation type="submission" date="2025-08" db="UniProtKB">
        <authorList>
            <consortium name="Ensembl"/>
        </authorList>
    </citation>
    <scope>IDENTIFICATION</scope>
</reference>
<comment type="function">
    <text evidence="6">Biotransformation enzyme that catalyzes the hydrolysis of arene and aliphatic epoxides to less reactive and more water soluble dihydrodiols by the trans addition of water.</text>
</comment>
<dbReference type="PANTHER" id="PTHR21661:SF70">
    <property type="entry name" value="EPOXIDE HYDROLASE 1"/>
    <property type="match status" value="1"/>
</dbReference>
<dbReference type="InterPro" id="IPR016292">
    <property type="entry name" value="Epoxide_hydrolase"/>
</dbReference>
<sequence>MYKELAVALGLGAVFLKAQDGWWGVGACPQGPEDDSIRPFKVVMQIMHPVLFPHIKIHRHICLELFWTVFACKQGLICAYFSPDSGIDIHYVHVKPKNLAEGTRAVPLMMVHGWPGSFYEFYGIIPLLTEPSSPDDITFEVIFPSIPGYGFSEAPRKKGFDTVCAAHIFNKRMKRLGFNQYYVQGGDWGSLITTNMAQLKPNAVKGLHINFAPSGQAGLLMMLSILFGRRFPKLFGFTEHDVKRLFPTMEKLVVDALRETGYMHIQSTKPDTAGRGLNDSPVGLAAYILEKFSTWTDPEFKNLEDGGLERKYSLDDLLTNVMIYWTSRCIISSMRFYKENFGKGLNQPHAKLPVYVPTGVASFPNEVMHSPKLWVTQKYHKLKTYTPMARGGHFAAMEEPQLLAEDVQNFVKIVEKRKKK</sequence>
<dbReference type="GO" id="GO:0097176">
    <property type="term" value="P:epoxide metabolic process"/>
    <property type="evidence" value="ECO:0007669"/>
    <property type="project" value="TreeGrafter"/>
</dbReference>
<feature type="active site" description="Proton acceptor" evidence="7">
    <location>
        <position position="393"/>
    </location>
</feature>
<dbReference type="PANTHER" id="PTHR21661">
    <property type="entry name" value="EPOXIDE HYDROLASE 1-RELATED"/>
    <property type="match status" value="1"/>
</dbReference>
<dbReference type="Gene3D" id="3.40.50.1820">
    <property type="entry name" value="alpha/beta hydrolase"/>
    <property type="match status" value="1"/>
</dbReference>
<dbReference type="Proteomes" id="UP000472260">
    <property type="component" value="Unassembled WGS sequence"/>
</dbReference>
<keyword evidence="4 6" id="KW-0058">Aromatic hydrocarbons catabolism</keyword>
<feature type="active site" description="Nucleophile" evidence="7">
    <location>
        <position position="187"/>
    </location>
</feature>
<evidence type="ECO:0000256" key="3">
    <source>
        <dbReference type="ARBA" id="ARBA00010088"/>
    </source>
</evidence>
<evidence type="ECO:0000313" key="10">
    <source>
        <dbReference type="Proteomes" id="UP000472260"/>
    </source>
</evidence>
<evidence type="ECO:0000256" key="2">
    <source>
        <dbReference type="ARBA" id="ARBA00004111"/>
    </source>
</evidence>
<protein>
    <recommendedName>
        <fullName evidence="6">Epoxide hydrolase</fullName>
        <ecNumber evidence="6">3.3.2.9</ecNumber>
    </recommendedName>
</protein>
<comment type="catalytic activity">
    <reaction evidence="6">
        <text>cis-stilbene oxide + H2O = (1R,2R)-hydrobenzoin</text>
        <dbReference type="Rhea" id="RHEA:23900"/>
        <dbReference type="ChEBI" id="CHEBI:15377"/>
        <dbReference type="ChEBI" id="CHEBI:50004"/>
        <dbReference type="ChEBI" id="CHEBI:50014"/>
        <dbReference type="EC" id="3.3.2.9"/>
    </reaction>
</comment>
<feature type="active site" description="Proton donor" evidence="7">
    <location>
        <position position="337"/>
    </location>
</feature>
<evidence type="ECO:0000256" key="1">
    <source>
        <dbReference type="ARBA" id="ARBA00000221"/>
    </source>
</evidence>
<feature type="domain" description="AB hydrolase-1" evidence="8">
    <location>
        <begin position="107"/>
        <end position="327"/>
    </location>
</feature>
<proteinExistence type="inferred from homology"/>
<comment type="similarity">
    <text evidence="3 6">Belongs to the peptidase S33 family.</text>
</comment>
<accession>A0A671MQM0</accession>
<dbReference type="Ensembl" id="ENSSANT00000037443.1">
    <property type="protein sequence ID" value="ENSSANP00000035154.1"/>
    <property type="gene ID" value="ENSSANG00000018017.1"/>
</dbReference>
<dbReference type="SUPFAM" id="SSF53474">
    <property type="entry name" value="alpha/beta-Hydrolases"/>
    <property type="match status" value="1"/>
</dbReference>
<dbReference type="Pfam" id="PF00561">
    <property type="entry name" value="Abhydrolase_1"/>
    <property type="match status" value="1"/>
</dbReference>
<dbReference type="GO" id="GO:0005789">
    <property type="term" value="C:endoplasmic reticulum membrane"/>
    <property type="evidence" value="ECO:0007669"/>
    <property type="project" value="UniProtKB-SubCell"/>
</dbReference>
<keyword evidence="10" id="KW-1185">Reference proteome</keyword>
<evidence type="ECO:0000256" key="4">
    <source>
        <dbReference type="ARBA" id="ARBA00022797"/>
    </source>
</evidence>
<dbReference type="InterPro" id="IPR029058">
    <property type="entry name" value="AB_hydrolase_fold"/>
</dbReference>
<comment type="subcellular location">
    <subcellularLocation>
        <location evidence="6">Endoplasmic reticulum membrane</location>
    </subcellularLocation>
    <subcellularLocation>
        <location evidence="2">Microsome membrane</location>
        <topology evidence="2">Single-pass membrane protein</topology>
    </subcellularLocation>
</comment>
<name>A0A671MQM0_9TELE</name>
<dbReference type="PRINTS" id="PR00412">
    <property type="entry name" value="EPOXHYDRLASE"/>
</dbReference>
<keyword evidence="6" id="KW-0256">Endoplasmic reticulum</keyword>
<dbReference type="InterPro" id="IPR000073">
    <property type="entry name" value="AB_hydrolase_1"/>
</dbReference>
<dbReference type="PIRSF" id="PIRSF001112">
    <property type="entry name" value="Epoxide_hydrolase"/>
    <property type="match status" value="1"/>
</dbReference>
<evidence type="ECO:0000256" key="7">
    <source>
        <dbReference type="PIRSR" id="PIRSR001112-1"/>
    </source>
</evidence>
<evidence type="ECO:0000256" key="5">
    <source>
        <dbReference type="ARBA" id="ARBA00022801"/>
    </source>
</evidence>
<organism evidence="9 10">
    <name type="scientific">Sinocyclocheilus anshuiensis</name>
    <dbReference type="NCBI Taxonomy" id="1608454"/>
    <lineage>
        <taxon>Eukaryota</taxon>
        <taxon>Metazoa</taxon>
        <taxon>Chordata</taxon>
        <taxon>Craniata</taxon>
        <taxon>Vertebrata</taxon>
        <taxon>Euteleostomi</taxon>
        <taxon>Actinopterygii</taxon>
        <taxon>Neopterygii</taxon>
        <taxon>Teleostei</taxon>
        <taxon>Ostariophysi</taxon>
        <taxon>Cypriniformes</taxon>
        <taxon>Cyprinidae</taxon>
        <taxon>Cyprininae</taxon>
        <taxon>Sinocyclocheilus</taxon>
    </lineage>
</organism>
<dbReference type="GO" id="GO:0033961">
    <property type="term" value="F:cis-stilbene-oxide hydrolase activity"/>
    <property type="evidence" value="ECO:0007669"/>
    <property type="project" value="UniProtKB-UniRule"/>
</dbReference>
<dbReference type="AlphaFoldDB" id="A0A671MQM0"/>
<reference evidence="9" key="2">
    <citation type="submission" date="2025-09" db="UniProtKB">
        <authorList>
            <consortium name="Ensembl"/>
        </authorList>
    </citation>
    <scope>IDENTIFICATION</scope>
</reference>
<dbReference type="InterPro" id="IPR000639">
    <property type="entry name" value="Epox_hydrolase-like"/>
</dbReference>